<dbReference type="AlphaFoldDB" id="A0A3A4KQV1"/>
<dbReference type="Proteomes" id="UP000266677">
    <property type="component" value="Unassembled WGS sequence"/>
</dbReference>
<accession>A0A3A4KQV1</accession>
<organism evidence="1 2">
    <name type="scientific">Nocardia panacis</name>
    <dbReference type="NCBI Taxonomy" id="2340916"/>
    <lineage>
        <taxon>Bacteria</taxon>
        <taxon>Bacillati</taxon>
        <taxon>Actinomycetota</taxon>
        <taxon>Actinomycetes</taxon>
        <taxon>Mycobacteriales</taxon>
        <taxon>Nocardiaceae</taxon>
        <taxon>Nocardia</taxon>
    </lineage>
</organism>
<evidence type="ECO:0000313" key="1">
    <source>
        <dbReference type="EMBL" id="RJO76972.1"/>
    </source>
</evidence>
<evidence type="ECO:0000313" key="2">
    <source>
        <dbReference type="Proteomes" id="UP000266677"/>
    </source>
</evidence>
<comment type="caution">
    <text evidence="1">The sequence shown here is derived from an EMBL/GenBank/DDBJ whole genome shotgun (WGS) entry which is preliminary data.</text>
</comment>
<dbReference type="EMBL" id="QZFU01000016">
    <property type="protein sequence ID" value="RJO76972.1"/>
    <property type="molecule type" value="Genomic_DNA"/>
</dbReference>
<sequence>MPSSHPTTAELTQSVIAAGREWQVEISSSDQGLRITGRSGKQLDVPIEFAVTGDDLYAYYVEVGKSRLYPEDQKWQQWQSLMSTHLLEALHELDRHEAPCVITVGTTGFTATPRQLN</sequence>
<reference evidence="1 2" key="1">
    <citation type="submission" date="2018-09" db="EMBL/GenBank/DDBJ databases">
        <title>YIM PH21274 draft genome.</title>
        <authorList>
            <person name="Miao C."/>
        </authorList>
    </citation>
    <scope>NUCLEOTIDE SEQUENCE [LARGE SCALE GENOMIC DNA]</scope>
    <source>
        <strain evidence="1 2">YIM PH 21724</strain>
    </source>
</reference>
<gene>
    <name evidence="1" type="ORF">D5S18_12260</name>
</gene>
<protein>
    <submittedName>
        <fullName evidence="1">Uncharacterized protein</fullName>
    </submittedName>
</protein>
<name>A0A3A4KQV1_9NOCA</name>
<proteinExistence type="predicted"/>
<keyword evidence="2" id="KW-1185">Reference proteome</keyword>